<evidence type="ECO:0000313" key="1">
    <source>
        <dbReference type="EMBL" id="KAI3783285.1"/>
    </source>
</evidence>
<protein>
    <submittedName>
        <fullName evidence="1">Uncharacterized protein</fullName>
    </submittedName>
</protein>
<accession>A0ACB9GIK8</accession>
<sequence>MEVCKQKLADSQRSEAAKGKKLSVVTRELNQVKARIKMAKEAEDKDFDRATWDVEEWKRLVADLGEEPVLEEDASKLVIEDEVEGTAKVAEEHGAVDAGKQVDQGDEGNDA</sequence>
<organism evidence="1 2">
    <name type="scientific">Smallanthus sonchifolius</name>
    <dbReference type="NCBI Taxonomy" id="185202"/>
    <lineage>
        <taxon>Eukaryota</taxon>
        <taxon>Viridiplantae</taxon>
        <taxon>Streptophyta</taxon>
        <taxon>Embryophyta</taxon>
        <taxon>Tracheophyta</taxon>
        <taxon>Spermatophyta</taxon>
        <taxon>Magnoliopsida</taxon>
        <taxon>eudicotyledons</taxon>
        <taxon>Gunneridae</taxon>
        <taxon>Pentapetalae</taxon>
        <taxon>asterids</taxon>
        <taxon>campanulids</taxon>
        <taxon>Asterales</taxon>
        <taxon>Asteraceae</taxon>
        <taxon>Asteroideae</taxon>
        <taxon>Heliantheae alliance</taxon>
        <taxon>Millerieae</taxon>
        <taxon>Smallanthus</taxon>
    </lineage>
</organism>
<proteinExistence type="predicted"/>
<comment type="caution">
    <text evidence="1">The sequence shown here is derived from an EMBL/GenBank/DDBJ whole genome shotgun (WGS) entry which is preliminary data.</text>
</comment>
<keyword evidence="2" id="KW-1185">Reference proteome</keyword>
<reference evidence="2" key="1">
    <citation type="journal article" date="2022" name="Mol. Ecol. Resour.">
        <title>The genomes of chicory, endive, great burdock and yacon provide insights into Asteraceae palaeo-polyploidization history and plant inulin production.</title>
        <authorList>
            <person name="Fan W."/>
            <person name="Wang S."/>
            <person name="Wang H."/>
            <person name="Wang A."/>
            <person name="Jiang F."/>
            <person name="Liu H."/>
            <person name="Zhao H."/>
            <person name="Xu D."/>
            <person name="Zhang Y."/>
        </authorList>
    </citation>
    <scope>NUCLEOTIDE SEQUENCE [LARGE SCALE GENOMIC DNA]</scope>
    <source>
        <strain evidence="2">cv. Yunnan</strain>
    </source>
</reference>
<name>A0ACB9GIK8_9ASTR</name>
<dbReference type="Proteomes" id="UP001056120">
    <property type="component" value="Linkage Group LG14"/>
</dbReference>
<dbReference type="EMBL" id="CM042031">
    <property type="protein sequence ID" value="KAI3783285.1"/>
    <property type="molecule type" value="Genomic_DNA"/>
</dbReference>
<gene>
    <name evidence="1" type="ORF">L1987_42362</name>
</gene>
<evidence type="ECO:0000313" key="2">
    <source>
        <dbReference type="Proteomes" id="UP001056120"/>
    </source>
</evidence>
<reference evidence="1 2" key="2">
    <citation type="journal article" date="2022" name="Mol. Ecol. Resour.">
        <title>The genomes of chicory, endive, great burdock and yacon provide insights into Asteraceae paleo-polyploidization history and plant inulin production.</title>
        <authorList>
            <person name="Fan W."/>
            <person name="Wang S."/>
            <person name="Wang H."/>
            <person name="Wang A."/>
            <person name="Jiang F."/>
            <person name="Liu H."/>
            <person name="Zhao H."/>
            <person name="Xu D."/>
            <person name="Zhang Y."/>
        </authorList>
    </citation>
    <scope>NUCLEOTIDE SEQUENCE [LARGE SCALE GENOMIC DNA]</scope>
    <source>
        <strain evidence="2">cv. Yunnan</strain>
        <tissue evidence="1">Leaves</tissue>
    </source>
</reference>